<evidence type="ECO:0000256" key="5">
    <source>
        <dbReference type="ARBA" id="ARBA00022517"/>
    </source>
</evidence>
<evidence type="ECO:0000256" key="15">
    <source>
        <dbReference type="SAM" id="MobiDB-lite"/>
    </source>
</evidence>
<dbReference type="InterPro" id="IPR012541">
    <property type="entry name" value="DBP10_C"/>
</dbReference>
<keyword evidence="12" id="KW-0539">Nucleus</keyword>
<dbReference type="PANTHER" id="PTHR47959">
    <property type="entry name" value="ATP-DEPENDENT RNA HELICASE RHLE-RELATED"/>
    <property type="match status" value="1"/>
</dbReference>
<comment type="similarity">
    <text evidence="3">Belongs to the DEAD box helicase family. DDX54/DBP10 subfamily.</text>
</comment>
<dbReference type="GO" id="GO:0003724">
    <property type="term" value="F:RNA helicase activity"/>
    <property type="evidence" value="ECO:0007669"/>
    <property type="project" value="UniProtKB-EC"/>
</dbReference>
<dbReference type="InterPro" id="IPR050079">
    <property type="entry name" value="DEAD_box_RNA_helicase"/>
</dbReference>
<evidence type="ECO:0000259" key="17">
    <source>
        <dbReference type="PROSITE" id="PS51194"/>
    </source>
</evidence>
<name>A0A9P4R9Y5_9PLEO</name>
<comment type="function">
    <text evidence="1">ATP-binding RNA helicase involved in the biogenesis of 60S ribosomal subunits and is required for the normal formation of 25S and 5.8S rRNAs.</text>
</comment>
<dbReference type="InterPro" id="IPR014001">
    <property type="entry name" value="Helicase_ATP-bd"/>
</dbReference>
<dbReference type="InterPro" id="IPR033517">
    <property type="entry name" value="DDX54/DBP10_DEAD-box_helicase"/>
</dbReference>
<evidence type="ECO:0000256" key="1">
    <source>
        <dbReference type="ARBA" id="ARBA00003706"/>
    </source>
</evidence>
<dbReference type="PROSITE" id="PS00039">
    <property type="entry name" value="DEAD_ATP_HELICASE"/>
    <property type="match status" value="1"/>
</dbReference>
<keyword evidence="9 19" id="KW-0347">Helicase</keyword>
<evidence type="ECO:0000256" key="8">
    <source>
        <dbReference type="ARBA" id="ARBA00022801"/>
    </source>
</evidence>
<evidence type="ECO:0000256" key="9">
    <source>
        <dbReference type="ARBA" id="ARBA00022806"/>
    </source>
</evidence>
<evidence type="ECO:0000256" key="13">
    <source>
        <dbReference type="ARBA" id="ARBA00047984"/>
    </source>
</evidence>
<organism evidence="19 20">
    <name type="scientific">Polyplosphaeria fusca</name>
    <dbReference type="NCBI Taxonomy" id="682080"/>
    <lineage>
        <taxon>Eukaryota</taxon>
        <taxon>Fungi</taxon>
        <taxon>Dikarya</taxon>
        <taxon>Ascomycota</taxon>
        <taxon>Pezizomycotina</taxon>
        <taxon>Dothideomycetes</taxon>
        <taxon>Pleosporomycetidae</taxon>
        <taxon>Pleosporales</taxon>
        <taxon>Tetraplosphaeriaceae</taxon>
        <taxon>Polyplosphaeria</taxon>
    </lineage>
</organism>
<keyword evidence="11" id="KW-0694">RNA-binding</keyword>
<dbReference type="GO" id="GO:0016787">
    <property type="term" value="F:hydrolase activity"/>
    <property type="evidence" value="ECO:0007669"/>
    <property type="project" value="UniProtKB-KW"/>
</dbReference>
<evidence type="ECO:0000313" key="20">
    <source>
        <dbReference type="Proteomes" id="UP000799444"/>
    </source>
</evidence>
<feature type="region of interest" description="Disordered" evidence="15">
    <location>
        <begin position="316"/>
        <end position="340"/>
    </location>
</feature>
<comment type="subcellular location">
    <subcellularLocation>
        <location evidence="2">Nucleus</location>
        <location evidence="2">Nucleolus</location>
    </subcellularLocation>
</comment>
<evidence type="ECO:0000256" key="14">
    <source>
        <dbReference type="PROSITE-ProRule" id="PRU00552"/>
    </source>
</evidence>
<dbReference type="SMART" id="SM00487">
    <property type="entry name" value="DEXDc"/>
    <property type="match status" value="1"/>
</dbReference>
<dbReference type="InterPro" id="IPR011545">
    <property type="entry name" value="DEAD/DEAH_box_helicase_dom"/>
</dbReference>
<feature type="region of interest" description="Disordered" evidence="15">
    <location>
        <begin position="727"/>
        <end position="893"/>
    </location>
</feature>
<keyword evidence="6" id="KW-0698">rRNA processing</keyword>
<dbReference type="InterPro" id="IPR014014">
    <property type="entry name" value="RNA_helicase_DEAD_Q_motif"/>
</dbReference>
<dbReference type="AlphaFoldDB" id="A0A9P4R9Y5"/>
<dbReference type="GO" id="GO:0003723">
    <property type="term" value="F:RNA binding"/>
    <property type="evidence" value="ECO:0007669"/>
    <property type="project" value="UniProtKB-KW"/>
</dbReference>
<feature type="short sequence motif" description="Q motif" evidence="14">
    <location>
        <begin position="71"/>
        <end position="99"/>
    </location>
</feature>
<proteinExistence type="inferred from homology"/>
<gene>
    <name evidence="19" type="ORF">EJ04DRAFT_540428</name>
</gene>
<dbReference type="Proteomes" id="UP000799444">
    <property type="component" value="Unassembled WGS sequence"/>
</dbReference>
<evidence type="ECO:0000256" key="7">
    <source>
        <dbReference type="ARBA" id="ARBA00022741"/>
    </source>
</evidence>
<dbReference type="OrthoDB" id="10261375at2759"/>
<dbReference type="SMART" id="SM01123">
    <property type="entry name" value="DBP10CT"/>
    <property type="match status" value="1"/>
</dbReference>
<dbReference type="Pfam" id="PF00270">
    <property type="entry name" value="DEAD"/>
    <property type="match status" value="1"/>
</dbReference>
<evidence type="ECO:0000256" key="10">
    <source>
        <dbReference type="ARBA" id="ARBA00022840"/>
    </source>
</evidence>
<dbReference type="GO" id="GO:0005524">
    <property type="term" value="F:ATP binding"/>
    <property type="evidence" value="ECO:0007669"/>
    <property type="project" value="UniProtKB-KW"/>
</dbReference>
<feature type="region of interest" description="Disordered" evidence="15">
    <location>
        <begin position="627"/>
        <end position="675"/>
    </location>
</feature>
<dbReference type="CDD" id="cd17959">
    <property type="entry name" value="DEADc_DDX54"/>
    <property type="match status" value="1"/>
</dbReference>
<evidence type="ECO:0000256" key="11">
    <source>
        <dbReference type="ARBA" id="ARBA00022884"/>
    </source>
</evidence>
<dbReference type="PANTHER" id="PTHR47959:SF8">
    <property type="entry name" value="RNA HELICASE"/>
    <property type="match status" value="1"/>
</dbReference>
<evidence type="ECO:0000256" key="12">
    <source>
        <dbReference type="ARBA" id="ARBA00023242"/>
    </source>
</evidence>
<dbReference type="EMBL" id="ML996102">
    <property type="protein sequence ID" value="KAF2739960.1"/>
    <property type="molecule type" value="Genomic_DNA"/>
</dbReference>
<evidence type="ECO:0000256" key="6">
    <source>
        <dbReference type="ARBA" id="ARBA00022552"/>
    </source>
</evidence>
<evidence type="ECO:0000256" key="4">
    <source>
        <dbReference type="ARBA" id="ARBA00012552"/>
    </source>
</evidence>
<dbReference type="GO" id="GO:0005829">
    <property type="term" value="C:cytosol"/>
    <property type="evidence" value="ECO:0007669"/>
    <property type="project" value="TreeGrafter"/>
</dbReference>
<dbReference type="FunFam" id="3.40.50.300:FF:000865">
    <property type="entry name" value="ATP-dependent RNA helicase DDX54"/>
    <property type="match status" value="1"/>
</dbReference>
<evidence type="ECO:0000256" key="3">
    <source>
        <dbReference type="ARBA" id="ARBA00010379"/>
    </source>
</evidence>
<dbReference type="Gene3D" id="3.40.50.300">
    <property type="entry name" value="P-loop containing nucleotide triphosphate hydrolases"/>
    <property type="match status" value="2"/>
</dbReference>
<dbReference type="InterPro" id="IPR001650">
    <property type="entry name" value="Helicase_C-like"/>
</dbReference>
<dbReference type="SUPFAM" id="SSF52540">
    <property type="entry name" value="P-loop containing nucleoside triphosphate hydrolases"/>
    <property type="match status" value="2"/>
</dbReference>
<reference evidence="19" key="1">
    <citation type="journal article" date="2020" name="Stud. Mycol.">
        <title>101 Dothideomycetes genomes: a test case for predicting lifestyles and emergence of pathogens.</title>
        <authorList>
            <person name="Haridas S."/>
            <person name="Albert R."/>
            <person name="Binder M."/>
            <person name="Bloem J."/>
            <person name="Labutti K."/>
            <person name="Salamov A."/>
            <person name="Andreopoulos B."/>
            <person name="Baker S."/>
            <person name="Barry K."/>
            <person name="Bills G."/>
            <person name="Bluhm B."/>
            <person name="Cannon C."/>
            <person name="Castanera R."/>
            <person name="Culley D."/>
            <person name="Daum C."/>
            <person name="Ezra D."/>
            <person name="Gonzalez J."/>
            <person name="Henrissat B."/>
            <person name="Kuo A."/>
            <person name="Liang C."/>
            <person name="Lipzen A."/>
            <person name="Lutzoni F."/>
            <person name="Magnuson J."/>
            <person name="Mondo S."/>
            <person name="Nolan M."/>
            <person name="Ohm R."/>
            <person name="Pangilinan J."/>
            <person name="Park H.-J."/>
            <person name="Ramirez L."/>
            <person name="Alfaro M."/>
            <person name="Sun H."/>
            <person name="Tritt A."/>
            <person name="Yoshinaga Y."/>
            <person name="Zwiers L.-H."/>
            <person name="Turgeon B."/>
            <person name="Goodwin S."/>
            <person name="Spatafora J."/>
            <person name="Crous P."/>
            <person name="Grigoriev I."/>
        </authorList>
    </citation>
    <scope>NUCLEOTIDE SEQUENCE</scope>
    <source>
        <strain evidence="19">CBS 125425</strain>
    </source>
</reference>
<feature type="compositionally biased region" description="Basic and acidic residues" evidence="15">
    <location>
        <begin position="824"/>
        <end position="871"/>
    </location>
</feature>
<dbReference type="SMART" id="SM00490">
    <property type="entry name" value="HELICc"/>
    <property type="match status" value="1"/>
</dbReference>
<evidence type="ECO:0000259" key="16">
    <source>
        <dbReference type="PROSITE" id="PS51192"/>
    </source>
</evidence>
<sequence>MAPRAISPALSENEFDIGNALLGGEDISEAKGFALDAQDEDGTDDEAFIAAQQAASNRRTTNKGHTVKKGGGWQNMGLSTSLLKQISRKGFSVPTPIQRKTIPMIMDNTDVVAMARTGSGKTAAFVIPLIEKLKAHSARFGARAIVLSPSRELALQTLKVIKEFGRGTDLRTILLTGGDSLEEQFSSMSTNPDIIVASPGRLLHLVVEMNLELSAVQYIVFDEADRLYEAGFATQLGEILHKLPSNRQTLLFSATLPSSLVEFARAGLQDPKLVRLDSESKISPDLENAFFTVKGGGRDGALLHILDEVIKMPMGETEAAKRAKEPKSTSKKRKRGPEVANPVDSLSTFSTIIFAATKHRVEYLTSFLRAAGYSVSYVYGSLDQTARKINVQNFRAGFTNLLVVTDVAARGIDLPLLANVIQYDFPSQPKIFVHRVGRVARAGRRGCAYSLLKEADVPYLIDLQLFLAKPLVWDTTPGKEPNYATELVVGTFVPDKLSSAIEFANRLVEEDENLKQMQDVAAKGESQYVRTRNSASSESVKRAKAISGAFRTHPLFALDTHDEALQKEDMLSRVSRFRPSETVFEIGKRSNGGPAVEVLRKRREQLARQKKKPAEQSVDDDLTLIQAAGDGDDADPDDHTMLLENNGQEPSLANDSDSDELEVSVSHSASRHGGAEDWKNSEYFMSYTPQGFNQAEERGYGVQSGSYNPSRKDSNFVEAARDAQMNLTNDETRGFGEPTKTRGLRWDKKSKKYVARANDEDGSKGKKMVIGESGMKIPASFRSGRFDDWRKSNKIHRLPRTGQSETQHEPAPRRGGRVYKHKLEKAPKDADRYRDDYHVQKRRVEEAKQKRIGKFKEGGGRNELRDIDDVRKQRKLKDKRREKNARPSKKRKL</sequence>
<dbReference type="GO" id="GO:0006364">
    <property type="term" value="P:rRNA processing"/>
    <property type="evidence" value="ECO:0007669"/>
    <property type="project" value="UniProtKB-KW"/>
</dbReference>
<dbReference type="PROSITE" id="PS51192">
    <property type="entry name" value="HELICASE_ATP_BIND_1"/>
    <property type="match status" value="1"/>
</dbReference>
<feature type="domain" description="DEAD-box RNA helicase Q" evidence="18">
    <location>
        <begin position="71"/>
        <end position="99"/>
    </location>
</feature>
<dbReference type="Pfam" id="PF08147">
    <property type="entry name" value="DBP10CT"/>
    <property type="match status" value="1"/>
</dbReference>
<keyword evidence="5" id="KW-0690">Ribosome biogenesis</keyword>
<protein>
    <recommendedName>
        <fullName evidence="4">RNA helicase</fullName>
        <ecNumber evidence="4">3.6.4.13</ecNumber>
    </recommendedName>
</protein>
<dbReference type="CDD" id="cd18787">
    <property type="entry name" value="SF2_C_DEAD"/>
    <property type="match status" value="1"/>
</dbReference>
<comment type="catalytic activity">
    <reaction evidence="13">
        <text>ATP + H2O = ADP + phosphate + H(+)</text>
        <dbReference type="Rhea" id="RHEA:13065"/>
        <dbReference type="ChEBI" id="CHEBI:15377"/>
        <dbReference type="ChEBI" id="CHEBI:15378"/>
        <dbReference type="ChEBI" id="CHEBI:30616"/>
        <dbReference type="ChEBI" id="CHEBI:43474"/>
        <dbReference type="ChEBI" id="CHEBI:456216"/>
        <dbReference type="EC" id="3.6.4.13"/>
    </reaction>
</comment>
<evidence type="ECO:0000313" key="19">
    <source>
        <dbReference type="EMBL" id="KAF2739960.1"/>
    </source>
</evidence>
<accession>A0A9P4R9Y5</accession>
<dbReference type="GO" id="GO:0005730">
    <property type="term" value="C:nucleolus"/>
    <property type="evidence" value="ECO:0007669"/>
    <property type="project" value="UniProtKB-SubCell"/>
</dbReference>
<dbReference type="EC" id="3.6.4.13" evidence="4"/>
<dbReference type="PROSITE" id="PS51195">
    <property type="entry name" value="Q_MOTIF"/>
    <property type="match status" value="1"/>
</dbReference>
<evidence type="ECO:0000256" key="2">
    <source>
        <dbReference type="ARBA" id="ARBA00004604"/>
    </source>
</evidence>
<comment type="caution">
    <text evidence="19">The sequence shown here is derived from an EMBL/GenBank/DDBJ whole genome shotgun (WGS) entry which is preliminary data.</text>
</comment>
<evidence type="ECO:0000259" key="18">
    <source>
        <dbReference type="PROSITE" id="PS51195"/>
    </source>
</evidence>
<keyword evidence="8" id="KW-0378">Hydrolase</keyword>
<keyword evidence="7" id="KW-0547">Nucleotide-binding</keyword>
<keyword evidence="20" id="KW-1185">Reference proteome</keyword>
<feature type="compositionally biased region" description="Basic residues" evidence="15">
    <location>
        <begin position="814"/>
        <end position="823"/>
    </location>
</feature>
<feature type="compositionally biased region" description="Basic and acidic residues" evidence="15">
    <location>
        <begin position="318"/>
        <end position="328"/>
    </location>
</feature>
<keyword evidence="10" id="KW-0067">ATP-binding</keyword>
<dbReference type="InterPro" id="IPR027417">
    <property type="entry name" value="P-loop_NTPase"/>
</dbReference>
<feature type="compositionally biased region" description="Polar residues" evidence="15">
    <location>
        <begin position="643"/>
        <end position="654"/>
    </location>
</feature>
<dbReference type="InterPro" id="IPR000629">
    <property type="entry name" value="RNA-helicase_DEAD-box_CS"/>
</dbReference>
<feature type="domain" description="Helicase C-terminal" evidence="17">
    <location>
        <begin position="342"/>
        <end position="484"/>
    </location>
</feature>
<dbReference type="PROSITE" id="PS51194">
    <property type="entry name" value="HELICASE_CTER"/>
    <property type="match status" value="1"/>
</dbReference>
<dbReference type="Pfam" id="PF00271">
    <property type="entry name" value="Helicase_C"/>
    <property type="match status" value="1"/>
</dbReference>
<feature type="domain" description="Helicase ATP-binding" evidence="16">
    <location>
        <begin position="102"/>
        <end position="274"/>
    </location>
</feature>